<dbReference type="RefSeq" id="WP_115849065.1">
    <property type="nucleotide sequence ID" value="NZ_QTUC01000001.1"/>
</dbReference>
<protein>
    <submittedName>
        <fullName evidence="2">Uncharacterized protein DUF397</fullName>
    </submittedName>
</protein>
<feature type="domain" description="DUF397" evidence="1">
    <location>
        <begin position="22"/>
        <end position="70"/>
    </location>
</feature>
<keyword evidence="3" id="KW-1185">Reference proteome</keyword>
<proteinExistence type="predicted"/>
<dbReference type="OrthoDB" id="4558943at2"/>
<evidence type="ECO:0000313" key="3">
    <source>
        <dbReference type="Proteomes" id="UP000256485"/>
    </source>
</evidence>
<dbReference type="Pfam" id="PF04149">
    <property type="entry name" value="DUF397"/>
    <property type="match status" value="1"/>
</dbReference>
<organism evidence="2 3">
    <name type="scientific">Thermasporomyces composti</name>
    <dbReference type="NCBI Taxonomy" id="696763"/>
    <lineage>
        <taxon>Bacteria</taxon>
        <taxon>Bacillati</taxon>
        <taxon>Actinomycetota</taxon>
        <taxon>Actinomycetes</taxon>
        <taxon>Propionibacteriales</taxon>
        <taxon>Nocardioidaceae</taxon>
        <taxon>Thermasporomyces</taxon>
    </lineage>
</organism>
<sequence>MAETSNATTTHPLKGTFDASRAEWRKASEDAEIEVGFVDDLIGMRHAKNPDGPVLVFTPAEWEAFLAGAKDGEFDPARLEVDPSGA</sequence>
<comment type="caution">
    <text evidence="2">The sequence shown here is derived from an EMBL/GenBank/DDBJ whole genome shotgun (WGS) entry which is preliminary data.</text>
</comment>
<name>A0A3D9V8A2_THECX</name>
<evidence type="ECO:0000259" key="1">
    <source>
        <dbReference type="Pfam" id="PF04149"/>
    </source>
</evidence>
<dbReference type="AlphaFoldDB" id="A0A3D9V8A2"/>
<dbReference type="InterPro" id="IPR007278">
    <property type="entry name" value="DUF397"/>
</dbReference>
<dbReference type="Proteomes" id="UP000256485">
    <property type="component" value="Unassembled WGS sequence"/>
</dbReference>
<reference evidence="2 3" key="1">
    <citation type="submission" date="2018-08" db="EMBL/GenBank/DDBJ databases">
        <title>Sequencing the genomes of 1000 actinobacteria strains.</title>
        <authorList>
            <person name="Klenk H.-P."/>
        </authorList>
    </citation>
    <scope>NUCLEOTIDE SEQUENCE [LARGE SCALE GENOMIC DNA]</scope>
    <source>
        <strain evidence="2 3">DSM 22891</strain>
    </source>
</reference>
<accession>A0A3D9V8A2</accession>
<gene>
    <name evidence="2" type="ORF">DFJ64_0619</name>
</gene>
<dbReference type="EMBL" id="QTUC01000001">
    <property type="protein sequence ID" value="REF35245.1"/>
    <property type="molecule type" value="Genomic_DNA"/>
</dbReference>
<evidence type="ECO:0000313" key="2">
    <source>
        <dbReference type="EMBL" id="REF35245.1"/>
    </source>
</evidence>